<keyword evidence="4" id="KW-1185">Reference proteome</keyword>
<gene>
    <name evidence="3" type="ORF">AOR01nite_20120</name>
</gene>
<protein>
    <recommendedName>
        <fullName evidence="2">ABC transporter domain-containing protein</fullName>
    </recommendedName>
</protein>
<evidence type="ECO:0000256" key="1">
    <source>
        <dbReference type="ARBA" id="ARBA00022448"/>
    </source>
</evidence>
<dbReference type="STRING" id="104099.AD949_05160"/>
<feature type="domain" description="ABC transporter" evidence="2">
    <location>
        <begin position="1"/>
        <end position="240"/>
    </location>
</feature>
<dbReference type="RefSeq" id="WP_048836748.1">
    <property type="nucleotide sequence ID" value="NZ_BJMU01000012.1"/>
</dbReference>
<dbReference type="GO" id="GO:0022857">
    <property type="term" value="F:transmembrane transporter activity"/>
    <property type="evidence" value="ECO:0007669"/>
    <property type="project" value="InterPro"/>
</dbReference>
<proteinExistence type="predicted"/>
<name>A0A4Y3TRZ4_9PROT</name>
<accession>A0A4Y3TRZ4</accession>
<organism evidence="3 4">
    <name type="scientific">Acetobacter orleanensis</name>
    <dbReference type="NCBI Taxonomy" id="104099"/>
    <lineage>
        <taxon>Bacteria</taxon>
        <taxon>Pseudomonadati</taxon>
        <taxon>Pseudomonadota</taxon>
        <taxon>Alphaproteobacteria</taxon>
        <taxon>Acetobacterales</taxon>
        <taxon>Acetobacteraceae</taxon>
        <taxon>Acetobacter</taxon>
    </lineage>
</organism>
<comment type="caution">
    <text evidence="3">The sequence shown here is derived from an EMBL/GenBank/DDBJ whole genome shotgun (WGS) entry which is preliminary data.</text>
</comment>
<evidence type="ECO:0000259" key="2">
    <source>
        <dbReference type="PROSITE" id="PS50893"/>
    </source>
</evidence>
<dbReference type="PROSITE" id="PS50893">
    <property type="entry name" value="ABC_TRANSPORTER_2"/>
    <property type="match status" value="1"/>
</dbReference>
<sequence>MHTAHGSHPPLELHNLAFLPPRAGLSLRVGKGACVALLGIGSEQEDLDRLTDVLAGHTPSFGGQIRVGGEDVTHRPTGQRGLATLGAHAPLFPHLTLADNILFPLRASERVSTAEAERRTTETLSLVGLDGYRAFKPGRLTAEQNLRGQLARALVMRPEVLVLNRPFSTLDHTATTRMLALLEKLQRAIGLSILLLTRDRTEALMAGDSIGIMDNGILLQLATPPDLLNRPAHEQVAIAFGEANVLTGKVLYAEDDMAELRLPTGETVDAMAGPGLEEQDLANICVSPDRISVMFPRQTTTQQPEDNDMLLCTLVSARHVGAAIHMRFRMRDGGEIIAHRPPVHTLRELEPGRVALLAWQTANATAFPMDQKSG</sequence>
<dbReference type="PANTHER" id="PTHR42781">
    <property type="entry name" value="SPERMIDINE/PUTRESCINE IMPORT ATP-BINDING PROTEIN POTA"/>
    <property type="match status" value="1"/>
</dbReference>
<dbReference type="Gene3D" id="3.40.50.300">
    <property type="entry name" value="P-loop containing nucleotide triphosphate hydrolases"/>
    <property type="match status" value="1"/>
</dbReference>
<dbReference type="SUPFAM" id="SSF50331">
    <property type="entry name" value="MOP-like"/>
    <property type="match status" value="1"/>
</dbReference>
<dbReference type="InterPro" id="IPR003439">
    <property type="entry name" value="ABC_transporter-like_ATP-bd"/>
</dbReference>
<dbReference type="InterPro" id="IPR050093">
    <property type="entry name" value="ABC_SmlMolc_Importer"/>
</dbReference>
<dbReference type="SUPFAM" id="SSF52540">
    <property type="entry name" value="P-loop containing nucleoside triphosphate hydrolases"/>
    <property type="match status" value="1"/>
</dbReference>
<dbReference type="EMBL" id="BJMU01000012">
    <property type="protein sequence ID" value="GEB83535.1"/>
    <property type="molecule type" value="Genomic_DNA"/>
</dbReference>
<keyword evidence="1" id="KW-0813">Transport</keyword>
<dbReference type="InterPro" id="IPR027417">
    <property type="entry name" value="P-loop_NTPase"/>
</dbReference>
<dbReference type="GO" id="GO:0016887">
    <property type="term" value="F:ATP hydrolysis activity"/>
    <property type="evidence" value="ECO:0007669"/>
    <property type="project" value="InterPro"/>
</dbReference>
<dbReference type="GO" id="GO:0043190">
    <property type="term" value="C:ATP-binding cassette (ABC) transporter complex"/>
    <property type="evidence" value="ECO:0007669"/>
    <property type="project" value="InterPro"/>
</dbReference>
<reference evidence="3 4" key="1">
    <citation type="submission" date="2019-06" db="EMBL/GenBank/DDBJ databases">
        <title>Whole genome shotgun sequence of Acetobacter orleanensis NBRC 13752.</title>
        <authorList>
            <person name="Hosoyama A."/>
            <person name="Uohara A."/>
            <person name="Ohji S."/>
            <person name="Ichikawa N."/>
        </authorList>
    </citation>
    <scope>NUCLEOTIDE SEQUENCE [LARGE SCALE GENOMIC DNA]</scope>
    <source>
        <strain evidence="3 4">NBRC 13752</strain>
    </source>
</reference>
<dbReference type="OrthoDB" id="7280760at2"/>
<evidence type="ECO:0000313" key="4">
    <source>
        <dbReference type="Proteomes" id="UP000317617"/>
    </source>
</evidence>
<dbReference type="Pfam" id="PF08402">
    <property type="entry name" value="TOBE_2"/>
    <property type="match status" value="1"/>
</dbReference>
<dbReference type="Pfam" id="PF00005">
    <property type="entry name" value="ABC_tran"/>
    <property type="match status" value="1"/>
</dbReference>
<dbReference type="PANTHER" id="PTHR42781:SF4">
    <property type="entry name" value="SPERMIDINE_PUTRESCINE IMPORT ATP-BINDING PROTEIN POTA"/>
    <property type="match status" value="1"/>
</dbReference>
<dbReference type="InterPro" id="IPR013611">
    <property type="entry name" value="Transp-assoc_OB_typ2"/>
</dbReference>
<evidence type="ECO:0000313" key="3">
    <source>
        <dbReference type="EMBL" id="GEB83535.1"/>
    </source>
</evidence>
<dbReference type="InterPro" id="IPR008995">
    <property type="entry name" value="Mo/tungstate-bd_C_term_dom"/>
</dbReference>
<dbReference type="Proteomes" id="UP000317617">
    <property type="component" value="Unassembled WGS sequence"/>
</dbReference>
<dbReference type="AlphaFoldDB" id="A0A4Y3TRZ4"/>
<dbReference type="GO" id="GO:0005524">
    <property type="term" value="F:ATP binding"/>
    <property type="evidence" value="ECO:0007669"/>
    <property type="project" value="InterPro"/>
</dbReference>